<keyword evidence="7 10" id="KW-0119">Carbohydrate metabolism</keyword>
<organism evidence="12 13">
    <name type="scientific">Alcaligenes xylosoxydans xylosoxydans</name>
    <name type="common">Achromobacter xylosoxidans</name>
    <dbReference type="NCBI Taxonomy" id="85698"/>
    <lineage>
        <taxon>Bacteria</taxon>
        <taxon>Pseudomonadati</taxon>
        <taxon>Pseudomonadota</taxon>
        <taxon>Betaproteobacteria</taxon>
        <taxon>Burkholderiales</taxon>
        <taxon>Alcaligenaceae</taxon>
        <taxon>Achromobacter</taxon>
    </lineage>
</organism>
<keyword evidence="5 10" id="KW-0328">Glycosyltransferase</keyword>
<dbReference type="GO" id="GO:0005975">
    <property type="term" value="P:carbohydrate metabolic process"/>
    <property type="evidence" value="ECO:0007669"/>
    <property type="project" value="InterPro"/>
</dbReference>
<feature type="region of interest" description="Disordered" evidence="11">
    <location>
        <begin position="660"/>
        <end position="705"/>
    </location>
</feature>
<evidence type="ECO:0000256" key="4">
    <source>
        <dbReference type="ARBA" id="ARBA00020295"/>
    </source>
</evidence>
<dbReference type="Gene3D" id="3.20.20.80">
    <property type="entry name" value="Glycosidases"/>
    <property type="match status" value="1"/>
</dbReference>
<dbReference type="AlphaFoldDB" id="A0A1R1JSR9"/>
<keyword evidence="6 10" id="KW-0808">Transferase</keyword>
<evidence type="ECO:0000256" key="9">
    <source>
        <dbReference type="ARBA" id="ARBA00031501"/>
    </source>
</evidence>
<evidence type="ECO:0000256" key="3">
    <source>
        <dbReference type="ARBA" id="ARBA00012560"/>
    </source>
</evidence>
<dbReference type="RefSeq" id="WP_076412286.1">
    <property type="nucleotide sequence ID" value="NZ_AP028040.1"/>
</dbReference>
<dbReference type="InterPro" id="IPR017853">
    <property type="entry name" value="GH"/>
</dbReference>
<dbReference type="Proteomes" id="UP000187251">
    <property type="component" value="Unassembled WGS sequence"/>
</dbReference>
<dbReference type="Pfam" id="PF02446">
    <property type="entry name" value="Glyco_hydro_77"/>
    <property type="match status" value="1"/>
</dbReference>
<evidence type="ECO:0000256" key="6">
    <source>
        <dbReference type="ARBA" id="ARBA00022679"/>
    </source>
</evidence>
<comment type="caution">
    <text evidence="12">The sequence shown here is derived from an EMBL/GenBank/DDBJ whole genome shotgun (WGS) entry which is preliminary data.</text>
</comment>
<accession>A0A1R1JSR9</accession>
<protein>
    <recommendedName>
        <fullName evidence="4 10">4-alpha-glucanotransferase</fullName>
        <ecNumber evidence="3 10">2.4.1.25</ecNumber>
    </recommendedName>
    <alternativeName>
        <fullName evidence="8 10">Amylomaltase</fullName>
    </alternativeName>
    <alternativeName>
        <fullName evidence="9 10">Disproportionating enzyme</fullName>
    </alternativeName>
</protein>
<dbReference type="PANTHER" id="PTHR32438:SF5">
    <property type="entry name" value="4-ALPHA-GLUCANOTRANSFERASE DPE1, CHLOROPLASTIC_AMYLOPLASTIC"/>
    <property type="match status" value="1"/>
</dbReference>
<dbReference type="NCBIfam" id="TIGR00217">
    <property type="entry name" value="malQ"/>
    <property type="match status" value="1"/>
</dbReference>
<evidence type="ECO:0000313" key="12">
    <source>
        <dbReference type="EMBL" id="OMG86349.1"/>
    </source>
</evidence>
<name>A0A1R1JSR9_ALCXX</name>
<dbReference type="GO" id="GO:0004134">
    <property type="term" value="F:4-alpha-glucanotransferase activity"/>
    <property type="evidence" value="ECO:0007669"/>
    <property type="project" value="UniProtKB-EC"/>
</dbReference>
<evidence type="ECO:0000256" key="1">
    <source>
        <dbReference type="ARBA" id="ARBA00000439"/>
    </source>
</evidence>
<dbReference type="PANTHER" id="PTHR32438">
    <property type="entry name" value="4-ALPHA-GLUCANOTRANSFERASE DPE1, CHLOROPLASTIC/AMYLOPLASTIC"/>
    <property type="match status" value="1"/>
</dbReference>
<evidence type="ECO:0000256" key="8">
    <source>
        <dbReference type="ARBA" id="ARBA00031423"/>
    </source>
</evidence>
<gene>
    <name evidence="12" type="ORF">BIZ92_26135</name>
</gene>
<dbReference type="EC" id="2.4.1.25" evidence="3 10"/>
<dbReference type="EMBL" id="MJMN01000015">
    <property type="protein sequence ID" value="OMG86349.1"/>
    <property type="molecule type" value="Genomic_DNA"/>
</dbReference>
<evidence type="ECO:0000256" key="2">
    <source>
        <dbReference type="ARBA" id="ARBA00005684"/>
    </source>
</evidence>
<proteinExistence type="inferred from homology"/>
<evidence type="ECO:0000256" key="10">
    <source>
        <dbReference type="RuleBase" id="RU361207"/>
    </source>
</evidence>
<evidence type="ECO:0000256" key="11">
    <source>
        <dbReference type="SAM" id="MobiDB-lite"/>
    </source>
</evidence>
<reference evidence="12 13" key="1">
    <citation type="submission" date="2016-09" db="EMBL/GenBank/DDBJ databases">
        <title>Phylogenomics of Achromobacter.</title>
        <authorList>
            <person name="Jeukens J."/>
            <person name="Freschi L."/>
            <person name="Vincent A.T."/>
            <person name="Emond-Rheault J.-G."/>
            <person name="Kukavica-Ibrulj I."/>
            <person name="Charette S.J."/>
            <person name="Levesque R.C."/>
        </authorList>
    </citation>
    <scope>NUCLEOTIDE SEQUENCE [LARGE SCALE GENOMIC DNA]</scope>
    <source>
        <strain evidence="12 13">AUS488</strain>
    </source>
</reference>
<evidence type="ECO:0000313" key="13">
    <source>
        <dbReference type="Proteomes" id="UP000187251"/>
    </source>
</evidence>
<dbReference type="InterPro" id="IPR003385">
    <property type="entry name" value="Glyco_hydro_77"/>
</dbReference>
<dbReference type="OrthoDB" id="9763489at2"/>
<evidence type="ECO:0000256" key="7">
    <source>
        <dbReference type="ARBA" id="ARBA00023277"/>
    </source>
</evidence>
<dbReference type="SUPFAM" id="SSF51445">
    <property type="entry name" value="(Trans)glycosidases"/>
    <property type="match status" value="1"/>
</dbReference>
<comment type="similarity">
    <text evidence="2 10">Belongs to the disproportionating enzyme family.</text>
</comment>
<sequence length="705" mass="74902">MSATLSALAMAAGLAEHWTDARQQPRAVAPDTLRALLRAMDLPADSEADIRDSHARLAAARGQARLPAMMVAVAGGRLRLPPACAGAYEISAVHARALAGRSTTDAAGQPELILPTVPGYYTLALPAGVTTLAVAPASAPPPALLLDEAEPRAWGLAAQVYSLRRQAADPVQATHGFGDFGALRDLAISAGAAGADALAMSPVHAMFAADPGQYSPYSPSSRLFLNTLYADPAAVLGAEAVRAALARMGPAAQQALHALEQRDLIDWPQAARARQRLLRELHRGFQQTATEDQRQALHAFCRAGGQDLRDHALFEALHENLAQLPGAPRSWTAWPDGLRDPRSNETRGFAQAQAGELDFHQFTQWLAAVSLSQAQQAARGAGMRIGLIADLAIGASPAGSHAWSHQADLMRRAGVGAPPDIHNPLGQAWGLTALSPQALRESGYAAFIALLRAGLAQTGGLRIDHILGMARLWLIPDGAAAADGAYLRYPLRTLLRLTALEAWRHQALMIGENLGTVPEGFDDALREHGLLGMDVLWFMREASAARSPAAFTAPGAWPAQAAAMTTTHDLPTLEGWWRGRDIDWRASLDLLGPQESAADLRAVRAADRESLWQAVRAHAHQPPEPAPAQVPAATLLAYVAAAPCPLALVPLEDATGVVDQPNLPGADSRHPNWRQRQPLAAADCLDTPAARERLAPLRSLRGRKP</sequence>
<comment type="catalytic activity">
    <reaction evidence="1 10">
        <text>Transfers a segment of a (1-&gt;4)-alpha-D-glucan to a new position in an acceptor, which may be glucose or a (1-&gt;4)-alpha-D-glucan.</text>
        <dbReference type="EC" id="2.4.1.25"/>
    </reaction>
</comment>
<evidence type="ECO:0000256" key="5">
    <source>
        <dbReference type="ARBA" id="ARBA00022676"/>
    </source>
</evidence>